<evidence type="ECO:0000313" key="3">
    <source>
        <dbReference type="Proteomes" id="UP001596328"/>
    </source>
</evidence>
<dbReference type="Pfam" id="PF04961">
    <property type="entry name" value="FTCD_C"/>
    <property type="match status" value="1"/>
</dbReference>
<keyword evidence="3" id="KW-1185">Reference proteome</keyword>
<dbReference type="InterPro" id="IPR036178">
    <property type="entry name" value="Formintransfe-cycloase-like_sf"/>
</dbReference>
<organism evidence="2 3">
    <name type="scientific">Halobium palmae</name>
    <dbReference type="NCBI Taxonomy" id="1776492"/>
    <lineage>
        <taxon>Archaea</taxon>
        <taxon>Methanobacteriati</taxon>
        <taxon>Methanobacteriota</taxon>
        <taxon>Stenosarchaea group</taxon>
        <taxon>Halobacteria</taxon>
        <taxon>Halobacteriales</taxon>
        <taxon>Haloferacaceae</taxon>
        <taxon>Halobium</taxon>
    </lineage>
</organism>
<proteinExistence type="predicted"/>
<name>A0ABD5S6I8_9EURY</name>
<protein>
    <submittedName>
        <fullName evidence="2">Cyclodeaminase/cyclohydrolase family protein</fullName>
    </submittedName>
</protein>
<dbReference type="InterPro" id="IPR007044">
    <property type="entry name" value="Cyclodeamin/CycHdrlase"/>
</dbReference>
<evidence type="ECO:0000259" key="1">
    <source>
        <dbReference type="Pfam" id="PF04961"/>
    </source>
</evidence>
<reference evidence="2 3" key="1">
    <citation type="journal article" date="2019" name="Int. J. Syst. Evol. Microbiol.">
        <title>The Global Catalogue of Microorganisms (GCM) 10K type strain sequencing project: providing services to taxonomists for standard genome sequencing and annotation.</title>
        <authorList>
            <consortium name="The Broad Institute Genomics Platform"/>
            <consortium name="The Broad Institute Genome Sequencing Center for Infectious Disease"/>
            <person name="Wu L."/>
            <person name="Ma J."/>
        </authorList>
    </citation>
    <scope>NUCLEOTIDE SEQUENCE [LARGE SCALE GENOMIC DNA]</scope>
    <source>
        <strain evidence="2 3">NBRC 111368</strain>
    </source>
</reference>
<dbReference type="SUPFAM" id="SSF101262">
    <property type="entry name" value="Methenyltetrahydrofolate cyclohydrolase-like"/>
    <property type="match status" value="1"/>
</dbReference>
<comment type="caution">
    <text evidence="2">The sequence shown here is derived from an EMBL/GenBank/DDBJ whole genome shotgun (WGS) entry which is preliminary data.</text>
</comment>
<dbReference type="Proteomes" id="UP001596328">
    <property type="component" value="Unassembled WGS sequence"/>
</dbReference>
<gene>
    <name evidence="2" type="ORF">ACFQE1_20820</name>
</gene>
<feature type="non-terminal residue" evidence="2">
    <location>
        <position position="1"/>
    </location>
</feature>
<sequence length="108" mass="11251">LAAPDEGDSTAVKRATGVPLSIAEVSLEVLERGETVSEAASPAVLPDVGVGVCLAQSAVRASLFTVRANLSHVDDDSFVDDARERAANVEDGVESVFRRVAADLGMER</sequence>
<dbReference type="AlphaFoldDB" id="A0ABD5S6I8"/>
<feature type="domain" description="Cyclodeaminase/cyclohydrolase" evidence="1">
    <location>
        <begin position="10"/>
        <end position="87"/>
    </location>
</feature>
<evidence type="ECO:0000313" key="2">
    <source>
        <dbReference type="EMBL" id="MFC6726768.1"/>
    </source>
</evidence>
<dbReference type="Gene3D" id="1.20.120.680">
    <property type="entry name" value="Formiminotetrahydrofolate cyclodeaminase monomer, up-and-down helical bundle"/>
    <property type="match status" value="1"/>
</dbReference>
<accession>A0ABD5S6I8</accession>
<dbReference type="EMBL" id="JBHSWU010001377">
    <property type="protein sequence ID" value="MFC6726768.1"/>
    <property type="molecule type" value="Genomic_DNA"/>
</dbReference>